<proteinExistence type="predicted"/>
<dbReference type="Proteomes" id="UP000000305">
    <property type="component" value="Unassembled WGS sequence"/>
</dbReference>
<sequence length="179" mass="20456">MNEVLGDVQSILMFLQDLYVRENGSLEPLLIPMDCQRSCVVCVDRLHHARDNQDQQRLDQEEEKNGEAKNDAVNSGIKLTDSEIVEEAEDITAEKKTPIPIPSNVNLQKERHVKLVMQWSRGWTHPQQRQPAKGKARKLSKRGWTHPQKLQPAKGKGSPPVLHIRRSRRSLHKTCHAVV</sequence>
<feature type="region of interest" description="Disordered" evidence="1">
    <location>
        <begin position="52"/>
        <end position="71"/>
    </location>
</feature>
<feature type="compositionally biased region" description="Basic and acidic residues" evidence="1">
    <location>
        <begin position="52"/>
        <end position="70"/>
    </location>
</feature>
<feature type="region of interest" description="Disordered" evidence="1">
    <location>
        <begin position="123"/>
        <end position="161"/>
    </location>
</feature>
<accession>E9GS05</accession>
<reference evidence="2 3" key="1">
    <citation type="journal article" date="2011" name="Science">
        <title>The ecoresponsive genome of Daphnia pulex.</title>
        <authorList>
            <person name="Colbourne J.K."/>
            <person name="Pfrender M.E."/>
            <person name="Gilbert D."/>
            <person name="Thomas W.K."/>
            <person name="Tucker A."/>
            <person name="Oakley T.H."/>
            <person name="Tokishita S."/>
            <person name="Aerts A."/>
            <person name="Arnold G.J."/>
            <person name="Basu M.K."/>
            <person name="Bauer D.J."/>
            <person name="Caceres C.E."/>
            <person name="Carmel L."/>
            <person name="Casola C."/>
            <person name="Choi J.H."/>
            <person name="Detter J.C."/>
            <person name="Dong Q."/>
            <person name="Dusheyko S."/>
            <person name="Eads B.D."/>
            <person name="Frohlich T."/>
            <person name="Geiler-Samerotte K.A."/>
            <person name="Gerlach D."/>
            <person name="Hatcher P."/>
            <person name="Jogdeo S."/>
            <person name="Krijgsveld J."/>
            <person name="Kriventseva E.V."/>
            <person name="Kultz D."/>
            <person name="Laforsch C."/>
            <person name="Lindquist E."/>
            <person name="Lopez J."/>
            <person name="Manak J.R."/>
            <person name="Muller J."/>
            <person name="Pangilinan J."/>
            <person name="Patwardhan R.P."/>
            <person name="Pitluck S."/>
            <person name="Pritham E.J."/>
            <person name="Rechtsteiner A."/>
            <person name="Rho M."/>
            <person name="Rogozin I.B."/>
            <person name="Sakarya O."/>
            <person name="Salamov A."/>
            <person name="Schaack S."/>
            <person name="Shapiro H."/>
            <person name="Shiga Y."/>
            <person name="Skalitzky C."/>
            <person name="Smith Z."/>
            <person name="Souvorov A."/>
            <person name="Sung W."/>
            <person name="Tang Z."/>
            <person name="Tsuchiya D."/>
            <person name="Tu H."/>
            <person name="Vos H."/>
            <person name="Wang M."/>
            <person name="Wolf Y.I."/>
            <person name="Yamagata H."/>
            <person name="Yamada T."/>
            <person name="Ye Y."/>
            <person name="Shaw J.R."/>
            <person name="Andrews J."/>
            <person name="Crease T.J."/>
            <person name="Tang H."/>
            <person name="Lucas S.M."/>
            <person name="Robertson H.M."/>
            <person name="Bork P."/>
            <person name="Koonin E.V."/>
            <person name="Zdobnov E.M."/>
            <person name="Grigoriev I.V."/>
            <person name="Lynch M."/>
            <person name="Boore J.L."/>
        </authorList>
    </citation>
    <scope>NUCLEOTIDE SEQUENCE [LARGE SCALE GENOMIC DNA]</scope>
</reference>
<dbReference type="KEGG" id="dpx:DAPPUDRAFT_105853"/>
<dbReference type="InParanoid" id="E9GS05"/>
<evidence type="ECO:0000256" key="1">
    <source>
        <dbReference type="SAM" id="MobiDB-lite"/>
    </source>
</evidence>
<dbReference type="EMBL" id="GL732561">
    <property type="protein sequence ID" value="EFX77743.1"/>
    <property type="molecule type" value="Genomic_DNA"/>
</dbReference>
<feature type="compositionally biased region" description="Basic residues" evidence="1">
    <location>
        <begin position="132"/>
        <end position="144"/>
    </location>
</feature>
<gene>
    <name evidence="2" type="ORF">DAPPUDRAFT_105853</name>
</gene>
<evidence type="ECO:0000313" key="2">
    <source>
        <dbReference type="EMBL" id="EFX77743.1"/>
    </source>
</evidence>
<dbReference type="AlphaFoldDB" id="E9GS05"/>
<evidence type="ECO:0000313" key="3">
    <source>
        <dbReference type="Proteomes" id="UP000000305"/>
    </source>
</evidence>
<keyword evidence="3" id="KW-1185">Reference proteome</keyword>
<dbReference type="HOGENOM" id="CLU_1504969_0_0_1"/>
<name>E9GS05_DAPPU</name>
<organism evidence="2 3">
    <name type="scientific">Daphnia pulex</name>
    <name type="common">Water flea</name>
    <dbReference type="NCBI Taxonomy" id="6669"/>
    <lineage>
        <taxon>Eukaryota</taxon>
        <taxon>Metazoa</taxon>
        <taxon>Ecdysozoa</taxon>
        <taxon>Arthropoda</taxon>
        <taxon>Crustacea</taxon>
        <taxon>Branchiopoda</taxon>
        <taxon>Diplostraca</taxon>
        <taxon>Cladocera</taxon>
        <taxon>Anomopoda</taxon>
        <taxon>Daphniidae</taxon>
        <taxon>Daphnia</taxon>
    </lineage>
</organism>
<protein>
    <submittedName>
        <fullName evidence="2">Uncharacterized protein</fullName>
    </submittedName>
</protein>
<dbReference type="PhylomeDB" id="E9GS05"/>